<sequence>MPIKDRDYNKAKALLEAAGSKSAEKSHIKHTGSKGSPDGHGRSLYNEAQQDFGGQPTAAQLEALRKASKFLGV</sequence>
<accession>A0A918JXR2</accession>
<keyword evidence="3" id="KW-1185">Reference proteome</keyword>
<reference evidence="2 3" key="1">
    <citation type="journal article" date="2014" name="Int. J. Syst. Evol. Microbiol.">
        <title>Complete genome sequence of Corynebacterium casei LMG S-19264T (=DSM 44701T), isolated from a smear-ripened cheese.</title>
        <authorList>
            <consortium name="US DOE Joint Genome Institute (JGI-PGF)"/>
            <person name="Walter F."/>
            <person name="Albersmeier A."/>
            <person name="Kalinowski J."/>
            <person name="Ruckert C."/>
        </authorList>
    </citation>
    <scope>NUCLEOTIDE SEQUENCE [LARGE SCALE GENOMIC DNA]</scope>
    <source>
        <strain evidence="2 3">KCTC 12285</strain>
    </source>
</reference>
<gene>
    <name evidence="2" type="ORF">GCM10007384_35010</name>
</gene>
<evidence type="ECO:0000313" key="2">
    <source>
        <dbReference type="EMBL" id="GGX30884.1"/>
    </source>
</evidence>
<comment type="caution">
    <text evidence="2">The sequence shown here is derived from an EMBL/GenBank/DDBJ whole genome shotgun (WGS) entry which is preliminary data.</text>
</comment>
<dbReference type="Proteomes" id="UP000601108">
    <property type="component" value="Unassembled WGS sequence"/>
</dbReference>
<evidence type="ECO:0000256" key="1">
    <source>
        <dbReference type="SAM" id="MobiDB-lite"/>
    </source>
</evidence>
<protein>
    <submittedName>
        <fullName evidence="2">Uncharacterized protein</fullName>
    </submittedName>
</protein>
<organism evidence="2 3">
    <name type="scientific">Aquimarina muelleri</name>
    <dbReference type="NCBI Taxonomy" id="279356"/>
    <lineage>
        <taxon>Bacteria</taxon>
        <taxon>Pseudomonadati</taxon>
        <taxon>Bacteroidota</taxon>
        <taxon>Flavobacteriia</taxon>
        <taxon>Flavobacteriales</taxon>
        <taxon>Flavobacteriaceae</taxon>
        <taxon>Aquimarina</taxon>
    </lineage>
</organism>
<dbReference type="AlphaFoldDB" id="A0A918JXR2"/>
<dbReference type="EMBL" id="BMWS01000030">
    <property type="protein sequence ID" value="GGX30884.1"/>
    <property type="molecule type" value="Genomic_DNA"/>
</dbReference>
<proteinExistence type="predicted"/>
<feature type="region of interest" description="Disordered" evidence="1">
    <location>
        <begin position="17"/>
        <end position="56"/>
    </location>
</feature>
<name>A0A918JXR2_9FLAO</name>
<evidence type="ECO:0000313" key="3">
    <source>
        <dbReference type="Proteomes" id="UP000601108"/>
    </source>
</evidence>
<dbReference type="RefSeq" id="WP_027413366.1">
    <property type="nucleotide sequence ID" value="NZ_BMWS01000030.1"/>
</dbReference>